<dbReference type="InterPro" id="IPR015374">
    <property type="entry name" value="ChAPs"/>
</dbReference>
<organism evidence="2 3">
    <name type="scientific">Papiliotrema laurentii</name>
    <name type="common">Cryptococcus laurentii</name>
    <dbReference type="NCBI Taxonomy" id="5418"/>
    <lineage>
        <taxon>Eukaryota</taxon>
        <taxon>Fungi</taxon>
        <taxon>Dikarya</taxon>
        <taxon>Basidiomycota</taxon>
        <taxon>Agaricomycotina</taxon>
        <taxon>Tremellomycetes</taxon>
        <taxon>Tremellales</taxon>
        <taxon>Rhynchogastremaceae</taxon>
        <taxon>Papiliotrema</taxon>
    </lineage>
</organism>
<dbReference type="InterPro" id="IPR011990">
    <property type="entry name" value="TPR-like_helical_dom_sf"/>
</dbReference>
<feature type="compositionally biased region" description="Polar residues" evidence="1">
    <location>
        <begin position="470"/>
        <end position="488"/>
    </location>
</feature>
<feature type="region of interest" description="Disordered" evidence="1">
    <location>
        <begin position="434"/>
        <end position="495"/>
    </location>
</feature>
<dbReference type="Pfam" id="PF09295">
    <property type="entry name" value="ChAPs"/>
    <property type="match status" value="1"/>
</dbReference>
<evidence type="ECO:0000313" key="3">
    <source>
        <dbReference type="Proteomes" id="UP001182556"/>
    </source>
</evidence>
<dbReference type="FunFam" id="1.25.40.10:FF:000149">
    <property type="entry name" value="Clathrin-coated vesiclec protein (Bud7)"/>
    <property type="match status" value="1"/>
</dbReference>
<dbReference type="GO" id="GO:0034044">
    <property type="term" value="C:exomer complex"/>
    <property type="evidence" value="ECO:0007669"/>
    <property type="project" value="UniProtKB-ARBA"/>
</dbReference>
<reference evidence="2" key="1">
    <citation type="submission" date="2023-02" db="EMBL/GenBank/DDBJ databases">
        <title>Identification and recombinant expression of a fungal hydrolase from Papiliotrema laurentii that hydrolyzes apple cutin and clears colloidal polyester polyurethane.</title>
        <authorList>
            <consortium name="DOE Joint Genome Institute"/>
            <person name="Roman V.A."/>
            <person name="Bojanowski C."/>
            <person name="Crable B.R."/>
            <person name="Wagner D.N."/>
            <person name="Hung C.S."/>
            <person name="Nadeau L.J."/>
            <person name="Schratz L."/>
            <person name="Haridas S."/>
            <person name="Pangilinan J."/>
            <person name="Lipzen A."/>
            <person name="Na H."/>
            <person name="Yan M."/>
            <person name="Ng V."/>
            <person name="Grigoriev I.V."/>
            <person name="Spatafora J.W."/>
            <person name="Barlow D."/>
            <person name="Biffinger J."/>
            <person name="Kelley-Loughnane N."/>
            <person name="Varaljay V.A."/>
            <person name="Crookes-Goodson W.J."/>
        </authorList>
    </citation>
    <scope>NUCLEOTIDE SEQUENCE</scope>
    <source>
        <strain evidence="2">5307AH</strain>
    </source>
</reference>
<proteinExistence type="predicted"/>
<comment type="caution">
    <text evidence="2">The sequence shown here is derived from an EMBL/GenBank/DDBJ whole genome shotgun (WGS) entry which is preliminary data.</text>
</comment>
<dbReference type="PANTHER" id="PTHR31975">
    <property type="entry name" value="BUD SITE SELECTION PROTEIN 7-RELATED"/>
    <property type="match status" value="1"/>
</dbReference>
<dbReference type="GO" id="GO:0006893">
    <property type="term" value="P:Golgi to plasma membrane transport"/>
    <property type="evidence" value="ECO:0007669"/>
    <property type="project" value="TreeGrafter"/>
</dbReference>
<gene>
    <name evidence="2" type="ORF">DB88DRAFT_477266</name>
</gene>
<name>A0AAD9FW71_PAPLA</name>
<sequence>MSELFKDIPEFVEVNIGEAVTARTETLGTFRELGPPDLCHVIKSSGTKTAQKDLGSYHYCSGVEASSSASLAAYLNSLQFSVEESPAWFGKGNGWKVRSGTYCCFNAFTRVDMRVEATIPGGVHAYVVDLRGEKHEATPELWQETYLSALLRAIRYADDASYRLAGFRKLDPITTLEAEMRFLKAAEALFFKGWQLGSDPEIQVATVVNNHLTAGIIKYFADSFRLDRAANLFERIMAKEPEVASLLARSYIGMNEEIKAVKIMHAALKDNPQSYPTLHAQTDFLLSKGKAQWAQAVAQQAVNSAPSEFVTWAKLTETYIELGQYDAALLTLNSCPMFTFNERDLHRMPTPAKTHLPVKKFIAESNILDEESSRDNEADVALLRLPAPGLRGTFAKAYALLTSLVSKIGWDELLKTRSVVFVMEEEYRLHKTSASVDLNGQDDNASTTAMRSPAPDRTQPDTPAEIPTIRISSESTRGQSNGTHNGTETGMDVPDLERPEVAQATEEPGVNQDSKEFVSAFSNKRLCERWLDNLFLVLYEDLRVYTIWRAEISHFKTQHMSYRKTGTEWEILGELALRLHHKEEAKDAFQRCLEAKFSAKALLKLLEMYANEGDLQRTLSVAIRLTTYHHRWYMDAAYPSMIAHYLFKLGLIHGHAKIQYTLLSMNLPVGIFEIMQGYIKYGSRFGIEGSDF</sequence>
<dbReference type="Gene3D" id="1.25.40.10">
    <property type="entry name" value="Tetratricopeptide repeat domain"/>
    <property type="match status" value="2"/>
</dbReference>
<protein>
    <submittedName>
        <fullName evidence="2">Bud site selection-related protein</fullName>
    </submittedName>
</protein>
<dbReference type="EMBL" id="JAODAN010000001">
    <property type="protein sequence ID" value="KAK1927220.1"/>
    <property type="molecule type" value="Genomic_DNA"/>
</dbReference>
<dbReference type="Proteomes" id="UP001182556">
    <property type="component" value="Unassembled WGS sequence"/>
</dbReference>
<dbReference type="AlphaFoldDB" id="A0AAD9FW71"/>
<dbReference type="SUPFAM" id="SSF48452">
    <property type="entry name" value="TPR-like"/>
    <property type="match status" value="1"/>
</dbReference>
<dbReference type="PANTHER" id="PTHR31975:SF1">
    <property type="entry name" value="BUD SITE SELECTION PROTEIN 7-RELATED"/>
    <property type="match status" value="1"/>
</dbReference>
<evidence type="ECO:0000256" key="1">
    <source>
        <dbReference type="SAM" id="MobiDB-lite"/>
    </source>
</evidence>
<feature type="compositionally biased region" description="Polar residues" evidence="1">
    <location>
        <begin position="434"/>
        <end position="450"/>
    </location>
</feature>
<keyword evidence="3" id="KW-1185">Reference proteome</keyword>
<accession>A0AAD9FW71</accession>
<evidence type="ECO:0000313" key="2">
    <source>
        <dbReference type="EMBL" id="KAK1927220.1"/>
    </source>
</evidence>